<reference evidence="1" key="1">
    <citation type="journal article" date="2020" name="Stud. Mycol.">
        <title>101 Dothideomycetes genomes: a test case for predicting lifestyles and emergence of pathogens.</title>
        <authorList>
            <person name="Haridas S."/>
            <person name="Albert R."/>
            <person name="Binder M."/>
            <person name="Bloem J."/>
            <person name="Labutti K."/>
            <person name="Salamov A."/>
            <person name="Andreopoulos B."/>
            <person name="Baker S."/>
            <person name="Barry K."/>
            <person name="Bills G."/>
            <person name="Bluhm B."/>
            <person name="Cannon C."/>
            <person name="Castanera R."/>
            <person name="Culley D."/>
            <person name="Daum C."/>
            <person name="Ezra D."/>
            <person name="Gonzalez J."/>
            <person name="Henrissat B."/>
            <person name="Kuo A."/>
            <person name="Liang C."/>
            <person name="Lipzen A."/>
            <person name="Lutzoni F."/>
            <person name="Magnuson J."/>
            <person name="Mondo S."/>
            <person name="Nolan M."/>
            <person name="Ohm R."/>
            <person name="Pangilinan J."/>
            <person name="Park H.-J."/>
            <person name="Ramirez L."/>
            <person name="Alfaro M."/>
            <person name="Sun H."/>
            <person name="Tritt A."/>
            <person name="Yoshinaga Y."/>
            <person name="Zwiers L.-H."/>
            <person name="Turgeon B."/>
            <person name="Goodwin S."/>
            <person name="Spatafora J."/>
            <person name="Crous P."/>
            <person name="Grigoriev I."/>
        </authorList>
    </citation>
    <scope>NUCLEOTIDE SEQUENCE</scope>
    <source>
        <strain evidence="1">CBS 122681</strain>
    </source>
</reference>
<name>A0A6A6T303_9PLEO</name>
<protein>
    <submittedName>
        <fullName evidence="1">Uncharacterized protein</fullName>
    </submittedName>
</protein>
<dbReference type="EMBL" id="MU004367">
    <property type="protein sequence ID" value="KAF2654276.1"/>
    <property type="molecule type" value="Genomic_DNA"/>
</dbReference>
<dbReference type="Proteomes" id="UP000799324">
    <property type="component" value="Unassembled WGS sequence"/>
</dbReference>
<gene>
    <name evidence="1" type="ORF">K491DRAFT_717330</name>
</gene>
<accession>A0A6A6T303</accession>
<proteinExistence type="predicted"/>
<evidence type="ECO:0000313" key="1">
    <source>
        <dbReference type="EMBL" id="KAF2654276.1"/>
    </source>
</evidence>
<evidence type="ECO:0000313" key="2">
    <source>
        <dbReference type="Proteomes" id="UP000799324"/>
    </source>
</evidence>
<keyword evidence="2" id="KW-1185">Reference proteome</keyword>
<sequence>MDLVRAINEFEAIAILLIDRGADTQVFLNPSGSQVFDERRGQILAHKPGRHVSLPAFDVPYEIKKTWPVDYKAERAAYDEIRSKELIQKEWQKKEWHRRLAAAGDPYNKTKRIPKPALEEMPIDDYELNHQPARYTSPPTSQSYTPQQAHSILAALNNPTSYMQSSPPPRGPPRQAEAFANSYDFDQYESYASPPTSPGFHTFNSPAYVYGPPPPEAQLHIPASYPGTLPGSIYSQPGAYFSPGPPPGRHFY</sequence>
<dbReference type="AlphaFoldDB" id="A0A6A6T303"/>
<organism evidence="1 2">
    <name type="scientific">Lophiostoma macrostomum CBS 122681</name>
    <dbReference type="NCBI Taxonomy" id="1314788"/>
    <lineage>
        <taxon>Eukaryota</taxon>
        <taxon>Fungi</taxon>
        <taxon>Dikarya</taxon>
        <taxon>Ascomycota</taxon>
        <taxon>Pezizomycotina</taxon>
        <taxon>Dothideomycetes</taxon>
        <taxon>Pleosporomycetidae</taxon>
        <taxon>Pleosporales</taxon>
        <taxon>Lophiostomataceae</taxon>
        <taxon>Lophiostoma</taxon>
    </lineage>
</organism>